<dbReference type="InterPro" id="IPR001251">
    <property type="entry name" value="CRAL-TRIO_dom"/>
</dbReference>
<reference evidence="3 4" key="1">
    <citation type="submission" date="2010-05" db="EMBL/GenBank/DDBJ databases">
        <title>The Genome Sequence of Thecamonas trahens ATCC 50062.</title>
        <authorList>
            <consortium name="The Broad Institute Genome Sequencing Platform"/>
            <person name="Russ C."/>
            <person name="Cuomo C."/>
            <person name="Shea T."/>
            <person name="Young S.K."/>
            <person name="Zeng Q."/>
            <person name="Koehrsen M."/>
            <person name="Haas B."/>
            <person name="Borodovsky M."/>
            <person name="Guigo R."/>
            <person name="Alvarado L."/>
            <person name="Berlin A."/>
            <person name="Bochicchio J."/>
            <person name="Borenstein D."/>
            <person name="Chapman S."/>
            <person name="Chen Z."/>
            <person name="Freedman E."/>
            <person name="Gellesch M."/>
            <person name="Goldberg J."/>
            <person name="Griggs A."/>
            <person name="Gujja S."/>
            <person name="Heilman E."/>
            <person name="Heiman D."/>
            <person name="Hepburn T."/>
            <person name="Howarth C."/>
            <person name="Jen D."/>
            <person name="Larson L."/>
            <person name="Mehta T."/>
            <person name="Park D."/>
            <person name="Pearson M."/>
            <person name="Roberts A."/>
            <person name="Saif S."/>
            <person name="Shenoy N."/>
            <person name="Sisk P."/>
            <person name="Stolte C."/>
            <person name="Sykes S."/>
            <person name="Thomson T."/>
            <person name="Walk T."/>
            <person name="White J."/>
            <person name="Yandava C."/>
            <person name="Burger G."/>
            <person name="Gray M.W."/>
            <person name="Holland P.W.H."/>
            <person name="King N."/>
            <person name="Lang F.B.F."/>
            <person name="Roger A.J."/>
            <person name="Ruiz-Trillo I."/>
            <person name="Lander E."/>
            <person name="Nusbaum C."/>
        </authorList>
    </citation>
    <scope>NUCLEOTIDE SEQUENCE [LARGE SCALE GENOMIC DNA]</scope>
    <source>
        <strain evidence="3 4">ATCC 50062</strain>
    </source>
</reference>
<dbReference type="InterPro" id="IPR036865">
    <property type="entry name" value="CRAL-TRIO_dom_sf"/>
</dbReference>
<dbReference type="EMBL" id="GL349463">
    <property type="protein sequence ID" value="KNC50893.1"/>
    <property type="molecule type" value="Genomic_DNA"/>
</dbReference>
<feature type="domain" description="CRAL-TRIO" evidence="2">
    <location>
        <begin position="1"/>
        <end position="105"/>
    </location>
</feature>
<dbReference type="eggNOG" id="KOG1471">
    <property type="taxonomic scope" value="Eukaryota"/>
</dbReference>
<dbReference type="Gene3D" id="3.40.525.10">
    <property type="entry name" value="CRAL-TRIO lipid binding domain"/>
    <property type="match status" value="1"/>
</dbReference>
<evidence type="ECO:0000256" key="1">
    <source>
        <dbReference type="SAM" id="MobiDB-lite"/>
    </source>
</evidence>
<dbReference type="SMART" id="SM00516">
    <property type="entry name" value="SEC14"/>
    <property type="match status" value="1"/>
</dbReference>
<dbReference type="Pfam" id="PF00650">
    <property type="entry name" value="CRAL_TRIO"/>
    <property type="match status" value="1"/>
</dbReference>
<evidence type="ECO:0000313" key="3">
    <source>
        <dbReference type="EMBL" id="KNC50893.1"/>
    </source>
</evidence>
<dbReference type="PANTHER" id="PTHR46590:SF4">
    <property type="entry name" value="CRAL-TRIO DOMAIN-CONTAINING PROTEIN"/>
    <property type="match status" value="1"/>
</dbReference>
<dbReference type="RefSeq" id="XP_013756599.1">
    <property type="nucleotide sequence ID" value="XM_013901145.1"/>
</dbReference>
<name>A0A0L0DHW6_THETB</name>
<dbReference type="Proteomes" id="UP000054408">
    <property type="component" value="Unassembled WGS sequence"/>
</dbReference>
<dbReference type="AlphaFoldDB" id="A0A0L0DHW6"/>
<accession>A0A0L0DHW6</accession>
<dbReference type="CDD" id="cd00170">
    <property type="entry name" value="SEC14"/>
    <property type="match status" value="1"/>
</dbReference>
<feature type="compositionally biased region" description="Acidic residues" evidence="1">
    <location>
        <begin position="178"/>
        <end position="188"/>
    </location>
</feature>
<dbReference type="GeneID" id="25566129"/>
<dbReference type="OrthoDB" id="1434354at2759"/>
<organism evidence="3 4">
    <name type="scientific">Thecamonas trahens ATCC 50062</name>
    <dbReference type="NCBI Taxonomy" id="461836"/>
    <lineage>
        <taxon>Eukaryota</taxon>
        <taxon>Apusozoa</taxon>
        <taxon>Apusomonadida</taxon>
        <taxon>Apusomonadidae</taxon>
        <taxon>Thecamonas</taxon>
    </lineage>
</organism>
<gene>
    <name evidence="3" type="ORF">AMSG_07128</name>
</gene>
<protein>
    <submittedName>
        <fullName evidence="3">Phosphatidylinositol transfer protein CSR1</fullName>
    </submittedName>
</protein>
<keyword evidence="4" id="KW-1185">Reference proteome</keyword>
<dbReference type="SUPFAM" id="SSF52087">
    <property type="entry name" value="CRAL/TRIO domain"/>
    <property type="match status" value="1"/>
</dbReference>
<dbReference type="STRING" id="461836.A0A0L0DHW6"/>
<dbReference type="PANTHER" id="PTHR46590">
    <property type="entry name" value="PHOSPHATIDYLINOSITOL TRANSFER PROTEIN CSR1-RELATED"/>
    <property type="match status" value="1"/>
</dbReference>
<feature type="region of interest" description="Disordered" evidence="1">
    <location>
        <begin position="158"/>
        <end position="201"/>
    </location>
</feature>
<evidence type="ECO:0000313" key="4">
    <source>
        <dbReference type="Proteomes" id="UP000054408"/>
    </source>
</evidence>
<dbReference type="PROSITE" id="PS50191">
    <property type="entry name" value="CRAL_TRIO"/>
    <property type="match status" value="1"/>
</dbReference>
<evidence type="ECO:0000259" key="2">
    <source>
        <dbReference type="PROSITE" id="PS50191"/>
    </source>
</evidence>
<proteinExistence type="predicted"/>
<dbReference type="InterPro" id="IPR052432">
    <property type="entry name" value="PITP/CRAL-TRIO"/>
</dbReference>
<sequence>MYPPVSQFAVIVDFTGSSMKNYDTAMLRGVLQVLQTSYPERLGKMWMVNAPWVFSGVWRLVKGMLDKRTVSKIEFVGSDYKDVLAAHFAPECLLASMGGSSQYVFDPVVSPLGVLFPLPESVAANLTLDDDLLSADHFGEAAESELWTDDDLAAQRSPTAFLSMSDDDDAGATAGDAGGDDDDDDDEFFSGTGDYVPHDEL</sequence>